<proteinExistence type="predicted"/>
<keyword evidence="1" id="KW-1133">Transmembrane helix</keyword>
<keyword evidence="1" id="KW-0472">Membrane</keyword>
<protein>
    <submittedName>
        <fullName evidence="2">Unannotated protein</fullName>
    </submittedName>
</protein>
<accession>A0A6J7HLY7</accession>
<name>A0A6J7HLY7_9ZZZZ</name>
<sequence length="232" mass="25374">MSKRGHHWAAGIDREERVEAPLAILPAVAFQVLLATVSLANDWQIWGLPGWVWLLAVAPEIALMLALSLPVSRRHLERTRSRRAVSVTLVVVMGVVNAFALIVLIGSLLSSHEQHGGELLLKGLTIWGTNVLSFALLFWELDGGGPDARRGAPPGALRDFQFPQMENPQLARPQWQPHLLDYVYLSFTNSIAFSPTDAMPLSPRVKMLMLAESGLSVVAVLLVAARAVNILV</sequence>
<feature type="transmembrane region" description="Helical" evidence="1">
    <location>
        <begin position="51"/>
        <end position="72"/>
    </location>
</feature>
<organism evidence="2">
    <name type="scientific">freshwater metagenome</name>
    <dbReference type="NCBI Taxonomy" id="449393"/>
    <lineage>
        <taxon>unclassified sequences</taxon>
        <taxon>metagenomes</taxon>
        <taxon>ecological metagenomes</taxon>
    </lineage>
</organism>
<feature type="transmembrane region" description="Helical" evidence="1">
    <location>
        <begin position="84"/>
        <end position="107"/>
    </location>
</feature>
<reference evidence="2" key="1">
    <citation type="submission" date="2020-05" db="EMBL/GenBank/DDBJ databases">
        <authorList>
            <person name="Chiriac C."/>
            <person name="Salcher M."/>
            <person name="Ghai R."/>
            <person name="Kavagutti S V."/>
        </authorList>
    </citation>
    <scope>NUCLEOTIDE SEQUENCE</scope>
</reference>
<dbReference type="EMBL" id="CAFBMX010000003">
    <property type="protein sequence ID" value="CAB4922187.1"/>
    <property type="molecule type" value="Genomic_DNA"/>
</dbReference>
<dbReference type="AlphaFoldDB" id="A0A6J7HLY7"/>
<keyword evidence="1" id="KW-0812">Transmembrane</keyword>
<feature type="transmembrane region" description="Helical" evidence="1">
    <location>
        <begin position="208"/>
        <end position="228"/>
    </location>
</feature>
<feature type="transmembrane region" description="Helical" evidence="1">
    <location>
        <begin position="20"/>
        <end position="39"/>
    </location>
</feature>
<evidence type="ECO:0000256" key="1">
    <source>
        <dbReference type="SAM" id="Phobius"/>
    </source>
</evidence>
<evidence type="ECO:0000313" key="2">
    <source>
        <dbReference type="EMBL" id="CAB4922187.1"/>
    </source>
</evidence>
<gene>
    <name evidence="2" type="ORF">UFOPK3674_00605</name>
</gene>